<dbReference type="KEGG" id="qsa:O6P43_008801"/>
<sequence>MEGGFAYAIGVPLGIVLVITIITLTSYFCNRVNLPNAPSHHGIPVPLTALSSDRGSATASFVKVGLDEATLRSYPILLYPQAKLLNKDADDSTTCCCSICLGDY</sequence>
<keyword evidence="1" id="KW-1133">Transmembrane helix</keyword>
<protein>
    <submittedName>
        <fullName evidence="2">RING-H2 finger protein ATL70</fullName>
    </submittedName>
</protein>
<keyword evidence="1" id="KW-0812">Transmembrane</keyword>
<evidence type="ECO:0000256" key="1">
    <source>
        <dbReference type="SAM" id="Phobius"/>
    </source>
</evidence>
<dbReference type="PANTHER" id="PTHR46719:SF7">
    <property type="entry name" value="RING-H2 FINGER PROTEIN ATL71-RELATED"/>
    <property type="match status" value="1"/>
</dbReference>
<organism evidence="2 3">
    <name type="scientific">Quillaja saponaria</name>
    <name type="common">Soap bark tree</name>
    <dbReference type="NCBI Taxonomy" id="32244"/>
    <lineage>
        <taxon>Eukaryota</taxon>
        <taxon>Viridiplantae</taxon>
        <taxon>Streptophyta</taxon>
        <taxon>Embryophyta</taxon>
        <taxon>Tracheophyta</taxon>
        <taxon>Spermatophyta</taxon>
        <taxon>Magnoliopsida</taxon>
        <taxon>eudicotyledons</taxon>
        <taxon>Gunneridae</taxon>
        <taxon>Pentapetalae</taxon>
        <taxon>rosids</taxon>
        <taxon>fabids</taxon>
        <taxon>Fabales</taxon>
        <taxon>Quillajaceae</taxon>
        <taxon>Quillaja</taxon>
    </lineage>
</organism>
<dbReference type="PANTHER" id="PTHR46719">
    <property type="entry name" value="TRANSCRIPTION FACTOR C2H2 FAMILY-RELATED"/>
    <property type="match status" value="1"/>
</dbReference>
<keyword evidence="1" id="KW-0472">Membrane</keyword>
<dbReference type="EMBL" id="JARAOO010000004">
    <property type="protein sequence ID" value="KAJ7970653.1"/>
    <property type="molecule type" value="Genomic_DNA"/>
</dbReference>
<reference evidence="2" key="1">
    <citation type="journal article" date="2023" name="Science">
        <title>Elucidation of the pathway for biosynthesis of saponin adjuvants from the soapbark tree.</title>
        <authorList>
            <person name="Reed J."/>
            <person name="Orme A."/>
            <person name="El-Demerdash A."/>
            <person name="Owen C."/>
            <person name="Martin L.B.B."/>
            <person name="Misra R.C."/>
            <person name="Kikuchi S."/>
            <person name="Rejzek M."/>
            <person name="Martin A.C."/>
            <person name="Harkess A."/>
            <person name="Leebens-Mack J."/>
            <person name="Louveau T."/>
            <person name="Stephenson M.J."/>
            <person name="Osbourn A."/>
        </authorList>
    </citation>
    <scope>NUCLEOTIDE SEQUENCE</scope>
    <source>
        <strain evidence="2">S10</strain>
    </source>
</reference>
<evidence type="ECO:0000313" key="3">
    <source>
        <dbReference type="Proteomes" id="UP001163823"/>
    </source>
</evidence>
<proteinExistence type="predicted"/>
<keyword evidence="3" id="KW-1185">Reference proteome</keyword>
<dbReference type="Proteomes" id="UP001163823">
    <property type="component" value="Chromosome 4"/>
</dbReference>
<gene>
    <name evidence="2" type="ORF">O6P43_008801</name>
</gene>
<accession>A0AAD7M6H2</accession>
<name>A0AAD7M6H2_QUISA</name>
<dbReference type="InterPro" id="IPR045899">
    <property type="entry name" value="ATL71-like"/>
</dbReference>
<feature type="transmembrane region" description="Helical" evidence="1">
    <location>
        <begin position="6"/>
        <end position="29"/>
    </location>
</feature>
<evidence type="ECO:0000313" key="2">
    <source>
        <dbReference type="EMBL" id="KAJ7970653.1"/>
    </source>
</evidence>
<comment type="caution">
    <text evidence="2">The sequence shown here is derived from an EMBL/GenBank/DDBJ whole genome shotgun (WGS) entry which is preliminary data.</text>
</comment>
<dbReference type="AlphaFoldDB" id="A0AAD7M6H2"/>